<evidence type="ECO:0000313" key="1">
    <source>
        <dbReference type="EMBL" id="KAK0043120.1"/>
    </source>
</evidence>
<reference evidence="1" key="2">
    <citation type="submission" date="2023-04" db="EMBL/GenBank/DDBJ databases">
        <authorList>
            <person name="Bu L."/>
            <person name="Lu L."/>
            <person name="Laidemitt M.R."/>
            <person name="Zhang S.M."/>
            <person name="Mutuku M."/>
            <person name="Mkoji G."/>
            <person name="Steinauer M."/>
            <person name="Loker E.S."/>
        </authorList>
    </citation>
    <scope>NUCLEOTIDE SEQUENCE</scope>
    <source>
        <strain evidence="1">KasaAsao</strain>
        <tissue evidence="1">Whole Snail</tissue>
    </source>
</reference>
<evidence type="ECO:0000313" key="2">
    <source>
        <dbReference type="Proteomes" id="UP001233172"/>
    </source>
</evidence>
<comment type="caution">
    <text evidence="1">The sequence shown here is derived from an EMBL/GenBank/DDBJ whole genome shotgun (WGS) entry which is preliminary data.</text>
</comment>
<proteinExistence type="predicted"/>
<dbReference type="EMBL" id="JASAOG010000224">
    <property type="protein sequence ID" value="KAK0043120.1"/>
    <property type="molecule type" value="Genomic_DNA"/>
</dbReference>
<name>A0AAD8AVB6_BIOPF</name>
<sequence>MLTEGGHAKYRCFACGKEKINSSTTRGLILSTLSFRKIEKIMPPGPEIRRADVIAAARTNESWIVLLTLPHKRVGQSEHTG</sequence>
<accession>A0AAD8AVB6</accession>
<keyword evidence="2" id="KW-1185">Reference proteome</keyword>
<protein>
    <submittedName>
        <fullName evidence="1">Uncharacterized protein</fullName>
    </submittedName>
</protein>
<reference evidence="1" key="1">
    <citation type="journal article" date="2023" name="PLoS Negl. Trop. Dis.">
        <title>A genome sequence for Biomphalaria pfeifferi, the major vector snail for the human-infecting parasite Schistosoma mansoni.</title>
        <authorList>
            <person name="Bu L."/>
            <person name="Lu L."/>
            <person name="Laidemitt M.R."/>
            <person name="Zhang S.M."/>
            <person name="Mutuku M."/>
            <person name="Mkoji G."/>
            <person name="Steinauer M."/>
            <person name="Loker E.S."/>
        </authorList>
    </citation>
    <scope>NUCLEOTIDE SEQUENCE</scope>
    <source>
        <strain evidence="1">KasaAsao</strain>
    </source>
</reference>
<dbReference type="Proteomes" id="UP001233172">
    <property type="component" value="Unassembled WGS sequence"/>
</dbReference>
<gene>
    <name evidence="1" type="ORF">Bpfe_027467</name>
</gene>
<dbReference type="AlphaFoldDB" id="A0AAD8AVB6"/>
<organism evidence="1 2">
    <name type="scientific">Biomphalaria pfeifferi</name>
    <name type="common">Bloodfluke planorb</name>
    <name type="synonym">Freshwater snail</name>
    <dbReference type="NCBI Taxonomy" id="112525"/>
    <lineage>
        <taxon>Eukaryota</taxon>
        <taxon>Metazoa</taxon>
        <taxon>Spiralia</taxon>
        <taxon>Lophotrochozoa</taxon>
        <taxon>Mollusca</taxon>
        <taxon>Gastropoda</taxon>
        <taxon>Heterobranchia</taxon>
        <taxon>Euthyneura</taxon>
        <taxon>Panpulmonata</taxon>
        <taxon>Hygrophila</taxon>
        <taxon>Lymnaeoidea</taxon>
        <taxon>Planorbidae</taxon>
        <taxon>Biomphalaria</taxon>
    </lineage>
</organism>